<organism evidence="14 15">
    <name type="scientific">Photinus pyralis</name>
    <name type="common">Common eastern firefly</name>
    <name type="synonym">Lampyris pyralis</name>
    <dbReference type="NCBI Taxonomy" id="7054"/>
    <lineage>
        <taxon>Eukaryota</taxon>
        <taxon>Metazoa</taxon>
        <taxon>Ecdysozoa</taxon>
        <taxon>Arthropoda</taxon>
        <taxon>Hexapoda</taxon>
        <taxon>Insecta</taxon>
        <taxon>Pterygota</taxon>
        <taxon>Neoptera</taxon>
        <taxon>Endopterygota</taxon>
        <taxon>Coleoptera</taxon>
        <taxon>Polyphaga</taxon>
        <taxon>Elateriformia</taxon>
        <taxon>Elateroidea</taxon>
        <taxon>Lampyridae</taxon>
        <taxon>Lampyrinae</taxon>
        <taxon>Photinus</taxon>
    </lineage>
</organism>
<dbReference type="EMBL" id="VVIM01001080">
    <property type="protein sequence ID" value="KAB0790589.1"/>
    <property type="molecule type" value="Genomic_DNA"/>
</dbReference>
<dbReference type="GO" id="GO:0016787">
    <property type="term" value="F:hydrolase activity"/>
    <property type="evidence" value="ECO:0007669"/>
    <property type="project" value="UniProtKB-KW"/>
</dbReference>
<evidence type="ECO:0000256" key="4">
    <source>
        <dbReference type="ARBA" id="ARBA00006958"/>
    </source>
</evidence>
<keyword evidence="8" id="KW-0479">Metal-binding</keyword>
<feature type="non-terminal residue" evidence="14">
    <location>
        <position position="267"/>
    </location>
</feature>
<dbReference type="PANTHER" id="PTHR22930">
    <property type="match status" value="1"/>
</dbReference>
<evidence type="ECO:0000313" key="15">
    <source>
        <dbReference type="Proteomes" id="UP000327044"/>
    </source>
</evidence>
<keyword evidence="7" id="KW-0540">Nuclease</keyword>
<dbReference type="Pfam" id="PF13359">
    <property type="entry name" value="DDE_Tnp_4"/>
    <property type="match status" value="1"/>
</dbReference>
<keyword evidence="10" id="KW-0539">Nucleus</keyword>
<keyword evidence="6" id="KW-0963">Cytoplasm</keyword>
<evidence type="ECO:0000313" key="14">
    <source>
        <dbReference type="EMBL" id="KAB0790589.1"/>
    </source>
</evidence>
<evidence type="ECO:0000256" key="11">
    <source>
        <dbReference type="ARBA" id="ARBA00030126"/>
    </source>
</evidence>
<evidence type="ECO:0000259" key="13">
    <source>
        <dbReference type="Pfam" id="PF13359"/>
    </source>
</evidence>
<dbReference type="InParanoid" id="A0A5N3ZZW8"/>
<comment type="cofactor">
    <cofactor evidence="1">
        <name>a divalent metal cation</name>
        <dbReference type="ChEBI" id="CHEBI:60240"/>
    </cofactor>
</comment>
<protein>
    <recommendedName>
        <fullName evidence="5">Putative nuclease HARBI1</fullName>
    </recommendedName>
    <alternativeName>
        <fullName evidence="11">Harbinger transposase-derived nuclease</fullName>
    </alternativeName>
</protein>
<comment type="similarity">
    <text evidence="4">Belongs to the HARBI1 family.</text>
</comment>
<evidence type="ECO:0000256" key="9">
    <source>
        <dbReference type="ARBA" id="ARBA00022801"/>
    </source>
</evidence>
<reference evidence="14 15" key="1">
    <citation type="journal article" date="2018" name="Elife">
        <title>Firefly genomes illuminate parallel origins of bioluminescence in beetles.</title>
        <authorList>
            <person name="Fallon T.R."/>
            <person name="Lower S.E."/>
            <person name="Chang C.H."/>
            <person name="Bessho-Uehara M."/>
            <person name="Martin G.J."/>
            <person name="Bewick A.J."/>
            <person name="Behringer M."/>
            <person name="Debat H.J."/>
            <person name="Wong I."/>
            <person name="Day J.C."/>
            <person name="Suvorov A."/>
            <person name="Silva C.J."/>
            <person name="Stanger-Hall K.F."/>
            <person name="Hall D.W."/>
            <person name="Schmitz R.J."/>
            <person name="Nelson D.R."/>
            <person name="Lewis S.M."/>
            <person name="Shigenobu S."/>
            <person name="Bybee S.M."/>
            <person name="Larracuente A.M."/>
            <person name="Oba Y."/>
            <person name="Weng J.K."/>
        </authorList>
    </citation>
    <scope>NUCLEOTIDE SEQUENCE [LARGE SCALE GENOMIC DNA]</scope>
    <source>
        <strain evidence="14">1611_PpyrPB1</strain>
        <tissue evidence="14">Whole body</tissue>
    </source>
</reference>
<comment type="subcellular location">
    <subcellularLocation>
        <location evidence="3">Cytoplasm</location>
    </subcellularLocation>
    <subcellularLocation>
        <location evidence="2">Nucleus</location>
    </subcellularLocation>
</comment>
<dbReference type="PRINTS" id="PR02086">
    <property type="entry name" value="PUTNUCHARBI1"/>
</dbReference>
<evidence type="ECO:0000256" key="6">
    <source>
        <dbReference type="ARBA" id="ARBA00022490"/>
    </source>
</evidence>
<gene>
    <name evidence="14" type="ORF">PPYR_15005</name>
</gene>
<evidence type="ECO:0000256" key="2">
    <source>
        <dbReference type="ARBA" id="ARBA00004123"/>
    </source>
</evidence>
<dbReference type="GO" id="GO:0005737">
    <property type="term" value="C:cytoplasm"/>
    <property type="evidence" value="ECO:0007669"/>
    <property type="project" value="UniProtKB-SubCell"/>
</dbReference>
<feature type="domain" description="DDE Tnp4" evidence="13">
    <location>
        <begin position="125"/>
        <end position="262"/>
    </location>
</feature>
<proteinExistence type="inferred from homology"/>
<dbReference type="InterPro" id="IPR045249">
    <property type="entry name" value="HARBI1-like"/>
</dbReference>
<dbReference type="GO" id="GO:0046872">
    <property type="term" value="F:metal ion binding"/>
    <property type="evidence" value="ECO:0007669"/>
    <property type="project" value="UniProtKB-KW"/>
</dbReference>
<dbReference type="PANTHER" id="PTHR22930:SF289">
    <property type="entry name" value="DDE TNP4 DOMAIN-CONTAINING PROTEIN-RELATED"/>
    <property type="match status" value="1"/>
</dbReference>
<evidence type="ECO:0000256" key="5">
    <source>
        <dbReference type="ARBA" id="ARBA00015519"/>
    </source>
</evidence>
<dbReference type="InterPro" id="IPR027806">
    <property type="entry name" value="HARBI1_dom"/>
</dbReference>
<dbReference type="GO" id="GO:0004518">
    <property type="term" value="F:nuclease activity"/>
    <property type="evidence" value="ECO:0007669"/>
    <property type="project" value="UniProtKB-KW"/>
</dbReference>
<comment type="function">
    <text evidence="12">Transposase-derived protein that may have nuclease activity. Does not have transposase activity.</text>
</comment>
<sequence length="267" mass="30174">MENYDDLDFKQRFRFSKTTVGEMLDLVGENLKRSTLRSMAIPPILQLLIDYTAILCNWIFPTGKTVGDTFNIHKSSVCRIIQNVTHYIALMRPDWIGMSNTAEEQNLAISGFYQIAGFPGVLGAIDCTHIKIQSPGGEYAERFRNRKGYFSVNVQAVCNAKLKIQNIIARWPGSVHDSTIFNDSALKVDFESGLYGNGYLLGDNGYPCKRYILTPYLNPASPSQRAYNRAQIATRNPVERLFGVIKRRFPCLSIGFRCRLERALAIV</sequence>
<comment type="caution">
    <text evidence="14">The sequence shown here is derived from an EMBL/GenBank/DDBJ whole genome shotgun (WGS) entry which is preliminary data.</text>
</comment>
<dbReference type="AlphaFoldDB" id="A0A5N3ZZW8"/>
<evidence type="ECO:0000256" key="8">
    <source>
        <dbReference type="ARBA" id="ARBA00022723"/>
    </source>
</evidence>
<dbReference type="Proteomes" id="UP000327044">
    <property type="component" value="Unassembled WGS sequence"/>
</dbReference>
<dbReference type="InterPro" id="IPR026103">
    <property type="entry name" value="HARBI1_animal"/>
</dbReference>
<keyword evidence="15" id="KW-1185">Reference proteome</keyword>
<name>A0A5N3ZZW8_PHOPY</name>
<keyword evidence="9" id="KW-0378">Hydrolase</keyword>
<evidence type="ECO:0000256" key="1">
    <source>
        <dbReference type="ARBA" id="ARBA00001968"/>
    </source>
</evidence>
<dbReference type="GO" id="GO:0005634">
    <property type="term" value="C:nucleus"/>
    <property type="evidence" value="ECO:0007669"/>
    <property type="project" value="UniProtKB-SubCell"/>
</dbReference>
<accession>A0A5N3ZZW8</accession>
<evidence type="ECO:0000256" key="7">
    <source>
        <dbReference type="ARBA" id="ARBA00022722"/>
    </source>
</evidence>
<evidence type="ECO:0000256" key="12">
    <source>
        <dbReference type="ARBA" id="ARBA00045850"/>
    </source>
</evidence>
<evidence type="ECO:0000256" key="3">
    <source>
        <dbReference type="ARBA" id="ARBA00004496"/>
    </source>
</evidence>
<evidence type="ECO:0000256" key="10">
    <source>
        <dbReference type="ARBA" id="ARBA00023242"/>
    </source>
</evidence>